<organism evidence="1 2">
    <name type="scientific">Candidatus Viridilinea halotolerans</name>
    <dbReference type="NCBI Taxonomy" id="2491704"/>
    <lineage>
        <taxon>Bacteria</taxon>
        <taxon>Bacillati</taxon>
        <taxon>Chloroflexota</taxon>
        <taxon>Chloroflexia</taxon>
        <taxon>Chloroflexales</taxon>
        <taxon>Chloroflexineae</taxon>
        <taxon>Oscillochloridaceae</taxon>
        <taxon>Candidatus Viridilinea</taxon>
    </lineage>
</organism>
<dbReference type="AlphaFoldDB" id="A0A426UAR3"/>
<name>A0A426UAR3_9CHLR</name>
<evidence type="ECO:0000313" key="1">
    <source>
        <dbReference type="EMBL" id="RRR77494.1"/>
    </source>
</evidence>
<protein>
    <recommendedName>
        <fullName evidence="3">DUF697 domain-containing protein</fullName>
    </recommendedName>
</protein>
<gene>
    <name evidence="1" type="ORF">EI684_01445</name>
</gene>
<dbReference type="EMBL" id="RSAS01000059">
    <property type="protein sequence ID" value="RRR77494.1"/>
    <property type="molecule type" value="Genomic_DNA"/>
</dbReference>
<dbReference type="Proteomes" id="UP000280307">
    <property type="component" value="Unassembled WGS sequence"/>
</dbReference>
<reference evidence="1 2" key="1">
    <citation type="submission" date="2018-12" db="EMBL/GenBank/DDBJ databases">
        <title>Genome Sequence of Candidatus Viridilinea halotolerans isolated from saline sulfide-rich spring.</title>
        <authorList>
            <person name="Grouzdev D.S."/>
            <person name="Burganskaya E.I."/>
            <person name="Krutkina M.S."/>
            <person name="Sukhacheva M.V."/>
            <person name="Gorlenko V.M."/>
        </authorList>
    </citation>
    <scope>NUCLEOTIDE SEQUENCE [LARGE SCALE GENOMIC DNA]</scope>
    <source>
        <strain evidence="1">Chok-6</strain>
    </source>
</reference>
<comment type="caution">
    <text evidence="1">The sequence shown here is derived from an EMBL/GenBank/DDBJ whole genome shotgun (WGS) entry which is preliminary data.</text>
</comment>
<sequence length="353" mass="38297">MSKSNWNNIGVAFSTIGELDVSAIQEECERAPQIAVLGSRPLFQQVAALLHTIGTHRFGPHGSDPLFHYPLSGAEFAPLDENNPLRQANLFLILVDGQQPLAAETTTTLHQLARLAIPTVIAICGIAVPDNPGPLRPEFAQARVVILPDLNAPQAAEALSAALIERLPEDLRLAAARAIPALRPTYARELVASISFVNSSYALASAIPEQIPILSVPFAAADILVLTKNQALMVYRLALAHGAAADFQSRMAEIIPVVGAGFIWRQVARTLIGLIPFWGVLPKVAVAYAGTYTTGTIAWRWFAEGEIIDGERLKELADESLRVGRERAAALLDAAQNQTRKGTKHAWRPWRKR</sequence>
<accession>A0A426UAR3</accession>
<evidence type="ECO:0000313" key="2">
    <source>
        <dbReference type="Proteomes" id="UP000280307"/>
    </source>
</evidence>
<evidence type="ECO:0008006" key="3">
    <source>
        <dbReference type="Google" id="ProtNLM"/>
    </source>
</evidence>
<proteinExistence type="predicted"/>